<evidence type="ECO:0000256" key="5">
    <source>
        <dbReference type="ARBA" id="ARBA00023136"/>
    </source>
</evidence>
<accession>K0KSJ7</accession>
<dbReference type="GO" id="GO:0022857">
    <property type="term" value="F:transmembrane transporter activity"/>
    <property type="evidence" value="ECO:0007669"/>
    <property type="project" value="InterPro"/>
</dbReference>
<dbReference type="eggNOG" id="KOG2533">
    <property type="taxonomic scope" value="Eukaryota"/>
</dbReference>
<feature type="transmembrane region" description="Helical" evidence="6">
    <location>
        <begin position="386"/>
        <end position="410"/>
    </location>
</feature>
<reference evidence="8 9" key="1">
    <citation type="journal article" date="2012" name="Eukaryot. Cell">
        <title>Draft genome sequence of Wickerhamomyces ciferrii NRRL Y-1031 F-60-10.</title>
        <authorList>
            <person name="Schneider J."/>
            <person name="Andrea H."/>
            <person name="Blom J."/>
            <person name="Jaenicke S."/>
            <person name="Ruckert C."/>
            <person name="Schorsch C."/>
            <person name="Szczepanowski R."/>
            <person name="Farwick M."/>
            <person name="Goesmann A."/>
            <person name="Puhler A."/>
            <person name="Schaffer S."/>
            <person name="Tauch A."/>
            <person name="Kohler T."/>
            <person name="Brinkrolf K."/>
        </authorList>
    </citation>
    <scope>NUCLEOTIDE SEQUENCE [LARGE SCALE GENOMIC DNA]</scope>
    <source>
        <strain evidence="9">ATCC 14091 / BCRC 22168 / CBS 111 / JCM 3599 / NBRC 0793 / NRRL Y-1031 F-60-10</strain>
    </source>
</reference>
<protein>
    <submittedName>
        <fullName evidence="8">Membrane protein</fullName>
    </submittedName>
</protein>
<sequence length="423" mass="48013">MALTGPVQSALTGGFQKDVHVEQNEINIGNELMFLGIFLGEIPSNILLMKVGPRKWLPFQVLVFGFVAIMQIFMKNRSGFYASRFMLGIAESGYIPGGCYIISNWYKSSERARRTSIYFFGMFGGYAISPVLCSAILLLADKRNIAGWRWIFLLEGLLTLVVAFIMLLFLPGSPKNPYPLFTKKLSLFNERDIHILQNRLDEKSSEQLNPIKLSHLKKTLLEWRRYPHLFATEIVFGTWAPLTTYTPTILFTSGFSRVSANALTAIGGGLALVVVFIFAYVNYVSRKRGITVLIATASYGIILIIHRQVLPQVSHDKWKVFGLWTLVNAFAVGYHPIQNTWLQLNCDSPQERSISIALWVMFAMIGLMSGSQLFRQDDKPLYQKGTLAMICMVFGGFLISLGQYLLYYHLNRKKQSNERKWLL</sequence>
<dbReference type="HOGENOM" id="CLU_001265_0_2_1"/>
<keyword evidence="2" id="KW-0813">Transport</keyword>
<dbReference type="EMBL" id="CAIF01000120">
    <property type="protein sequence ID" value="CCH44309.1"/>
    <property type="molecule type" value="Genomic_DNA"/>
</dbReference>
<organism evidence="8 9">
    <name type="scientific">Wickerhamomyces ciferrii (strain ATCC 14091 / BCRC 22168 / CBS 111 / JCM 3599 / NBRC 0793 / NRRL Y-1031 F-60-10)</name>
    <name type="common">Yeast</name>
    <name type="synonym">Pichia ciferrii</name>
    <dbReference type="NCBI Taxonomy" id="1206466"/>
    <lineage>
        <taxon>Eukaryota</taxon>
        <taxon>Fungi</taxon>
        <taxon>Dikarya</taxon>
        <taxon>Ascomycota</taxon>
        <taxon>Saccharomycotina</taxon>
        <taxon>Saccharomycetes</taxon>
        <taxon>Phaffomycetales</taxon>
        <taxon>Wickerhamomycetaceae</taxon>
        <taxon>Wickerhamomyces</taxon>
    </lineage>
</organism>
<dbReference type="SUPFAM" id="SSF103473">
    <property type="entry name" value="MFS general substrate transporter"/>
    <property type="match status" value="1"/>
</dbReference>
<dbReference type="PROSITE" id="PS50850">
    <property type="entry name" value="MFS"/>
    <property type="match status" value="1"/>
</dbReference>
<evidence type="ECO:0000256" key="3">
    <source>
        <dbReference type="ARBA" id="ARBA00022692"/>
    </source>
</evidence>
<keyword evidence="9" id="KW-1185">Reference proteome</keyword>
<dbReference type="InParanoid" id="K0KSJ7"/>
<comment type="caution">
    <text evidence="8">The sequence shown here is derived from an EMBL/GenBank/DDBJ whole genome shotgun (WGS) entry which is preliminary data.</text>
</comment>
<evidence type="ECO:0000256" key="6">
    <source>
        <dbReference type="SAM" id="Phobius"/>
    </source>
</evidence>
<feature type="transmembrane region" description="Helical" evidence="6">
    <location>
        <begin position="85"/>
        <end position="106"/>
    </location>
</feature>
<proteinExistence type="predicted"/>
<feature type="transmembrane region" description="Helical" evidence="6">
    <location>
        <begin position="56"/>
        <end position="73"/>
    </location>
</feature>
<evidence type="ECO:0000259" key="7">
    <source>
        <dbReference type="PROSITE" id="PS50850"/>
    </source>
</evidence>
<keyword evidence="3 6" id="KW-0812">Transmembrane</keyword>
<evidence type="ECO:0000256" key="1">
    <source>
        <dbReference type="ARBA" id="ARBA00004141"/>
    </source>
</evidence>
<keyword evidence="5 6" id="KW-0472">Membrane</keyword>
<dbReference type="PANTHER" id="PTHR43791">
    <property type="entry name" value="PERMEASE-RELATED"/>
    <property type="match status" value="1"/>
</dbReference>
<comment type="subcellular location">
    <subcellularLocation>
        <location evidence="1">Membrane</location>
        <topology evidence="1">Multi-pass membrane protein</topology>
    </subcellularLocation>
</comment>
<dbReference type="InterPro" id="IPR020846">
    <property type="entry name" value="MFS_dom"/>
</dbReference>
<evidence type="ECO:0000313" key="8">
    <source>
        <dbReference type="EMBL" id="CCH44309.1"/>
    </source>
</evidence>
<feature type="transmembrane region" description="Helical" evidence="6">
    <location>
        <begin position="290"/>
        <end position="309"/>
    </location>
</feature>
<dbReference type="Gene3D" id="1.20.1250.20">
    <property type="entry name" value="MFS general substrate transporter like domains"/>
    <property type="match status" value="1"/>
</dbReference>
<dbReference type="Pfam" id="PF07690">
    <property type="entry name" value="MFS_1"/>
    <property type="match status" value="1"/>
</dbReference>
<evidence type="ECO:0000313" key="9">
    <source>
        <dbReference type="Proteomes" id="UP000009328"/>
    </source>
</evidence>
<gene>
    <name evidence="8" type="ORF">BN7_3871</name>
</gene>
<dbReference type="STRING" id="1206466.K0KSJ7"/>
<dbReference type="Proteomes" id="UP000009328">
    <property type="component" value="Unassembled WGS sequence"/>
</dbReference>
<feature type="transmembrane region" description="Helical" evidence="6">
    <location>
        <begin position="151"/>
        <end position="170"/>
    </location>
</feature>
<name>K0KSJ7_WICCF</name>
<evidence type="ECO:0000256" key="4">
    <source>
        <dbReference type="ARBA" id="ARBA00022989"/>
    </source>
</evidence>
<feature type="transmembrane region" description="Helical" evidence="6">
    <location>
        <begin position="354"/>
        <end position="374"/>
    </location>
</feature>
<dbReference type="PANTHER" id="PTHR43791:SF32">
    <property type="entry name" value="MAJOR FACILITATOR SUPERFAMILY (MFS) PROFILE DOMAIN-CONTAINING PROTEIN"/>
    <property type="match status" value="1"/>
</dbReference>
<dbReference type="InterPro" id="IPR036259">
    <property type="entry name" value="MFS_trans_sf"/>
</dbReference>
<dbReference type="InterPro" id="IPR011701">
    <property type="entry name" value="MFS"/>
</dbReference>
<dbReference type="GO" id="GO:0016020">
    <property type="term" value="C:membrane"/>
    <property type="evidence" value="ECO:0007669"/>
    <property type="project" value="UniProtKB-SubCell"/>
</dbReference>
<feature type="domain" description="Major facilitator superfamily (MFS) profile" evidence="7">
    <location>
        <begin position="1"/>
        <end position="423"/>
    </location>
</feature>
<feature type="transmembrane region" description="Helical" evidence="6">
    <location>
        <begin position="262"/>
        <end position="283"/>
    </location>
</feature>
<evidence type="ECO:0000256" key="2">
    <source>
        <dbReference type="ARBA" id="ARBA00022448"/>
    </source>
</evidence>
<keyword evidence="4 6" id="KW-1133">Transmembrane helix</keyword>
<feature type="transmembrane region" description="Helical" evidence="6">
    <location>
        <begin position="321"/>
        <end position="342"/>
    </location>
</feature>
<dbReference type="AlphaFoldDB" id="K0KSJ7"/>
<feature type="transmembrane region" description="Helical" evidence="6">
    <location>
        <begin position="118"/>
        <end position="139"/>
    </location>
</feature>